<dbReference type="GO" id="GO:0015833">
    <property type="term" value="P:peptide transport"/>
    <property type="evidence" value="ECO:0007669"/>
    <property type="project" value="TreeGrafter"/>
</dbReference>
<dbReference type="RefSeq" id="WP_062943148.1">
    <property type="nucleotide sequence ID" value="NZ_CP171849.1"/>
</dbReference>
<dbReference type="Gene3D" id="3.90.76.10">
    <property type="entry name" value="Dipeptide-binding Protein, Domain 1"/>
    <property type="match status" value="1"/>
</dbReference>
<sequence>MTNRWKSIGLAALLAGLTLSASYAEAAGVLTIGRREDSTTFDPIKTAQNIDNWVFSNVYDVLIRVDKTGTKLEPGLAESWTTSDDGLTYTFKVRDAKFSDGSPLTAEDAAYSLLRIRDDAASLWSDSYKVIDTAVATDARTLTIKLKNQSAPFLSTLALPNASVISKKGMESLGADAYGEKPIASGAFVVEEWRRGDRVILKKNPNFWQADRVKLDGVEWISVPDDNTRMLNVQAGELDTAIFVPFSRVEELKKDPNLNVDIDASTREDHLLINHAHGALGKKEVRQALDLAIDKKAIVDTVTFGQGTVANSYIPKDALYYYADNLQRPYDPEKAKELLAAAGASDLTLNYLVRAGDEVDEQTAVLVQQQLQKAGITANLQKVDPSQEWDMIVAGDYDVSVNYWTNDILDPDQKTTFVLGHDSNNNYSTNYKNEAVKELVAKARLELDPKKREQMYVDLQKMAKDDVNWIDLYYSPYINVSRKNIENFYQNPLGRFFLEDTVKN</sequence>
<organism evidence="5">
    <name type="scientific">Rhizobium leguminosarum</name>
    <dbReference type="NCBI Taxonomy" id="384"/>
    <lineage>
        <taxon>Bacteria</taxon>
        <taxon>Pseudomonadati</taxon>
        <taxon>Pseudomonadota</taxon>
        <taxon>Alphaproteobacteria</taxon>
        <taxon>Hyphomicrobiales</taxon>
        <taxon>Rhizobiaceae</taxon>
        <taxon>Rhizobium/Agrobacterium group</taxon>
        <taxon>Rhizobium</taxon>
    </lineage>
</organism>
<feature type="signal peptide" evidence="3">
    <location>
        <begin position="1"/>
        <end position="26"/>
    </location>
</feature>
<dbReference type="GO" id="GO:1904680">
    <property type="term" value="F:peptide transmembrane transporter activity"/>
    <property type="evidence" value="ECO:0007669"/>
    <property type="project" value="TreeGrafter"/>
</dbReference>
<dbReference type="GO" id="GO:0043190">
    <property type="term" value="C:ATP-binding cassette (ABC) transporter complex"/>
    <property type="evidence" value="ECO:0007669"/>
    <property type="project" value="InterPro"/>
</dbReference>
<dbReference type="Pfam" id="PF00496">
    <property type="entry name" value="SBP_bac_5"/>
    <property type="match status" value="1"/>
</dbReference>
<dbReference type="PANTHER" id="PTHR30290">
    <property type="entry name" value="PERIPLASMIC BINDING COMPONENT OF ABC TRANSPORTER"/>
    <property type="match status" value="1"/>
</dbReference>
<dbReference type="CDD" id="cd00995">
    <property type="entry name" value="PBP2_NikA_DppA_OppA_like"/>
    <property type="match status" value="1"/>
</dbReference>
<keyword evidence="3" id="KW-0732">Signal</keyword>
<dbReference type="Gene3D" id="3.10.105.10">
    <property type="entry name" value="Dipeptide-binding Protein, Domain 3"/>
    <property type="match status" value="1"/>
</dbReference>
<evidence type="ECO:0000256" key="3">
    <source>
        <dbReference type="SAM" id="SignalP"/>
    </source>
</evidence>
<evidence type="ECO:0000256" key="1">
    <source>
        <dbReference type="ARBA" id="ARBA00004418"/>
    </source>
</evidence>
<dbReference type="PIRSF" id="PIRSF002741">
    <property type="entry name" value="MppA"/>
    <property type="match status" value="1"/>
</dbReference>
<gene>
    <name evidence="5" type="ORF">A4A59_23505</name>
</gene>
<dbReference type="AlphaFoldDB" id="A0A154IGJ4"/>
<evidence type="ECO:0000313" key="5">
    <source>
        <dbReference type="EMBL" id="KZA99217.1"/>
    </source>
</evidence>
<dbReference type="InterPro" id="IPR000914">
    <property type="entry name" value="SBP_5_dom"/>
</dbReference>
<dbReference type="SUPFAM" id="SSF53850">
    <property type="entry name" value="Periplasmic binding protein-like II"/>
    <property type="match status" value="1"/>
</dbReference>
<accession>A0A154IGJ4</accession>
<protein>
    <submittedName>
        <fullName evidence="5">Diguanylate cyclase</fullName>
    </submittedName>
</protein>
<dbReference type="InterPro" id="IPR030678">
    <property type="entry name" value="Peptide/Ni-bd"/>
</dbReference>
<evidence type="ECO:0000256" key="2">
    <source>
        <dbReference type="ARBA" id="ARBA00005695"/>
    </source>
</evidence>
<evidence type="ECO:0000259" key="4">
    <source>
        <dbReference type="Pfam" id="PF00496"/>
    </source>
</evidence>
<comment type="subcellular location">
    <subcellularLocation>
        <location evidence="1">Periplasm</location>
    </subcellularLocation>
</comment>
<name>A0A154IGJ4_RHILE</name>
<proteinExistence type="inferred from homology"/>
<feature type="domain" description="Solute-binding protein family 5" evidence="4">
    <location>
        <begin position="71"/>
        <end position="424"/>
    </location>
</feature>
<dbReference type="GO" id="GO:0030288">
    <property type="term" value="C:outer membrane-bounded periplasmic space"/>
    <property type="evidence" value="ECO:0007669"/>
    <property type="project" value="UniProtKB-ARBA"/>
</dbReference>
<reference evidence="5" key="1">
    <citation type="submission" date="2016-03" db="EMBL/GenBank/DDBJ databases">
        <title>Microsymbionts genomes from the relict species Vavilovia formosa.</title>
        <authorList>
            <person name="Chirak E."/>
            <person name="Kimeklis A."/>
            <person name="Kopat V."/>
            <person name="Andronov E."/>
        </authorList>
    </citation>
    <scope>NUCLEOTIDE SEQUENCE [LARGE SCALE GENOMIC DNA]</scope>
    <source>
        <strain evidence="5">Vaf12</strain>
    </source>
</reference>
<feature type="chain" id="PRO_5007596152" evidence="3">
    <location>
        <begin position="27"/>
        <end position="504"/>
    </location>
</feature>
<dbReference type="Gene3D" id="3.40.190.10">
    <property type="entry name" value="Periplasmic binding protein-like II"/>
    <property type="match status" value="1"/>
</dbReference>
<comment type="caution">
    <text evidence="5">The sequence shown here is derived from an EMBL/GenBank/DDBJ whole genome shotgun (WGS) entry which is preliminary data.</text>
</comment>
<dbReference type="EMBL" id="LVYU01000105">
    <property type="protein sequence ID" value="KZA99217.1"/>
    <property type="molecule type" value="Genomic_DNA"/>
</dbReference>
<comment type="similarity">
    <text evidence="2">Belongs to the bacterial solute-binding protein 5 family.</text>
</comment>
<dbReference type="InterPro" id="IPR039424">
    <property type="entry name" value="SBP_5"/>
</dbReference>